<evidence type="ECO:0000256" key="3">
    <source>
        <dbReference type="ARBA" id="ARBA00022448"/>
    </source>
</evidence>
<feature type="transmembrane region" description="Helical" evidence="14">
    <location>
        <begin position="583"/>
        <end position="601"/>
    </location>
</feature>
<dbReference type="RefSeq" id="WP_346820056.1">
    <property type="nucleotide sequence ID" value="NZ_JBDKWZ010000002.1"/>
</dbReference>
<evidence type="ECO:0000256" key="10">
    <source>
        <dbReference type="ARBA" id="ARBA00023136"/>
    </source>
</evidence>
<evidence type="ECO:0000313" key="16">
    <source>
        <dbReference type="Proteomes" id="UP001403385"/>
    </source>
</evidence>
<dbReference type="GO" id="GO:0015193">
    <property type="term" value="F:L-proline transmembrane transporter activity"/>
    <property type="evidence" value="ECO:0007669"/>
    <property type="project" value="TreeGrafter"/>
</dbReference>
<feature type="transmembrane region" description="Helical" evidence="14">
    <location>
        <begin position="6"/>
        <end position="25"/>
    </location>
</feature>
<protein>
    <submittedName>
        <fullName evidence="15">Sodium:solute symporter family protein</fullName>
    </submittedName>
</protein>
<evidence type="ECO:0000256" key="11">
    <source>
        <dbReference type="ARBA" id="ARBA00023201"/>
    </source>
</evidence>
<dbReference type="InterPro" id="IPR050277">
    <property type="entry name" value="Sodium:Solute_Symporter"/>
</dbReference>
<evidence type="ECO:0000256" key="14">
    <source>
        <dbReference type="SAM" id="Phobius"/>
    </source>
</evidence>
<dbReference type="InterPro" id="IPR001734">
    <property type="entry name" value="Na/solute_symporter"/>
</dbReference>
<comment type="caution">
    <text evidence="15">The sequence shown here is derived from an EMBL/GenBank/DDBJ whole genome shotgun (WGS) entry which is preliminary data.</text>
</comment>
<evidence type="ECO:0000256" key="12">
    <source>
        <dbReference type="ARBA" id="ARBA00033708"/>
    </source>
</evidence>
<comment type="subcellular location">
    <subcellularLocation>
        <location evidence="1">Cell membrane</location>
        <topology evidence="1">Multi-pass membrane protein</topology>
    </subcellularLocation>
</comment>
<dbReference type="GO" id="GO:0005298">
    <property type="term" value="F:proline:sodium symporter activity"/>
    <property type="evidence" value="ECO:0007669"/>
    <property type="project" value="TreeGrafter"/>
</dbReference>
<keyword evidence="4" id="KW-1003">Cell membrane</keyword>
<evidence type="ECO:0000256" key="7">
    <source>
        <dbReference type="ARBA" id="ARBA00022989"/>
    </source>
</evidence>
<keyword evidence="16" id="KW-1185">Reference proteome</keyword>
<feature type="transmembrane region" description="Helical" evidence="14">
    <location>
        <begin position="556"/>
        <end position="577"/>
    </location>
</feature>
<keyword evidence="5 14" id="KW-0812">Transmembrane</keyword>
<feature type="transmembrane region" description="Helical" evidence="14">
    <location>
        <begin position="199"/>
        <end position="217"/>
    </location>
</feature>
<feature type="transmembrane region" description="Helical" evidence="14">
    <location>
        <begin position="435"/>
        <end position="453"/>
    </location>
</feature>
<keyword evidence="3" id="KW-0813">Transport</keyword>
<dbReference type="PANTHER" id="PTHR48086">
    <property type="entry name" value="SODIUM/PROLINE SYMPORTER-RELATED"/>
    <property type="match status" value="1"/>
</dbReference>
<dbReference type="InterPro" id="IPR038377">
    <property type="entry name" value="Na/Glc_symporter_sf"/>
</dbReference>
<dbReference type="Proteomes" id="UP001403385">
    <property type="component" value="Unassembled WGS sequence"/>
</dbReference>
<evidence type="ECO:0000256" key="8">
    <source>
        <dbReference type="ARBA" id="ARBA00023053"/>
    </source>
</evidence>
<feature type="transmembrane region" description="Helical" evidence="14">
    <location>
        <begin position="78"/>
        <end position="99"/>
    </location>
</feature>
<dbReference type="PROSITE" id="PS50283">
    <property type="entry name" value="NA_SOLUT_SYMP_3"/>
    <property type="match status" value="1"/>
</dbReference>
<feature type="transmembrane region" description="Helical" evidence="14">
    <location>
        <begin position="265"/>
        <end position="286"/>
    </location>
</feature>
<sequence>MTLHELDILIILLYLASIVFLGFYISKKASQDMESYFLGGNKLKWYYLGLSNASGMFDISGAMWTVSILFVYGLKSAWIPWLWPVWNQVFVFVFLAIWMRRSNVMTGAQWITFRFGEGKGARLSHIIIVVFAVISVIGFIAYFFEGIGKFCTSVLPWDLSLQLGPWLLSSERVYALLICFATAIYTVKGGMYSVVATEVMQFVIMTVSCMVIGYIGYTSVTGDQISAVVPEGWKDLFFGWNLNLDWSQTPIPNVNQKIATDGFELFGLLFMMMLFKGIFASLAGPVPSYDMQRVLSTRTPSEAAKMSVISILVLYMPRYLMVAAFAVLALVYMGPELGQMGGEIDFEMVLPKAISKFVPIGFQGLLLAGLLSAFMGTFSAFINAAPAYIVNDIYKKYVNPDASDKKYIRLSILSSILLVVIGITFGFYAASLNELTLWITSALYGGYAAANMLKWIWWRFSGFGYFYGMLFGLIASSAKLFFFPEFVDIYVFPVILVFSLAGCILGTFLSPLENREAVKQFYKQTKPWGFWGPIKREVMRENPGFVPNHDFKRDSFNIVIGVLWQMSQVVIPIYFMIHENGKLLLWGAVFLVTSGLLKKYWWDQLNKEKDIISDSSISNEKSLLANPELDR</sequence>
<keyword evidence="10 14" id="KW-0472">Membrane</keyword>
<dbReference type="Gene3D" id="1.20.1730.10">
    <property type="entry name" value="Sodium/glucose cotransporter"/>
    <property type="match status" value="1"/>
</dbReference>
<organism evidence="15 16">
    <name type="scientific">Rapidithrix thailandica</name>
    <dbReference type="NCBI Taxonomy" id="413964"/>
    <lineage>
        <taxon>Bacteria</taxon>
        <taxon>Pseudomonadati</taxon>
        <taxon>Bacteroidota</taxon>
        <taxon>Cytophagia</taxon>
        <taxon>Cytophagales</taxon>
        <taxon>Flammeovirgaceae</taxon>
        <taxon>Rapidithrix</taxon>
    </lineage>
</organism>
<reference evidence="15 16" key="1">
    <citation type="submission" date="2024-04" db="EMBL/GenBank/DDBJ databases">
        <title>Novel genus in family Flammeovirgaceae.</title>
        <authorList>
            <person name="Nguyen T.H."/>
            <person name="Vuong T.Q."/>
            <person name="Le H."/>
            <person name="Kim S.-G."/>
        </authorList>
    </citation>
    <scope>NUCLEOTIDE SEQUENCE [LARGE SCALE GENOMIC DNA]</scope>
    <source>
        <strain evidence="15 16">JCM 23209</strain>
    </source>
</reference>
<evidence type="ECO:0000256" key="2">
    <source>
        <dbReference type="ARBA" id="ARBA00006434"/>
    </source>
</evidence>
<dbReference type="CDD" id="cd11477">
    <property type="entry name" value="SLC5sbd_u1"/>
    <property type="match status" value="1"/>
</dbReference>
<keyword evidence="11" id="KW-0739">Sodium transport</keyword>
<proteinExistence type="inferred from homology"/>
<comment type="similarity">
    <text evidence="2 13">Belongs to the sodium:solute symporter (SSF) (TC 2.A.21) family.</text>
</comment>
<keyword evidence="6" id="KW-0769">Symport</keyword>
<dbReference type="AlphaFoldDB" id="A0AAW9S8P3"/>
<keyword evidence="8" id="KW-0915">Sodium</keyword>
<feature type="transmembrane region" description="Helical" evidence="14">
    <location>
        <begin position="307"/>
        <end position="333"/>
    </location>
</feature>
<keyword evidence="7 14" id="KW-1133">Transmembrane helix</keyword>
<feature type="transmembrane region" description="Helical" evidence="14">
    <location>
        <begin position="410"/>
        <end position="429"/>
    </location>
</feature>
<keyword evidence="9" id="KW-0406">Ion transport</keyword>
<dbReference type="PANTHER" id="PTHR48086:SF3">
    <property type="entry name" value="SODIUM_PROLINE SYMPORTER"/>
    <property type="match status" value="1"/>
</dbReference>
<evidence type="ECO:0000256" key="13">
    <source>
        <dbReference type="RuleBase" id="RU362091"/>
    </source>
</evidence>
<feature type="transmembrane region" description="Helical" evidence="14">
    <location>
        <begin position="45"/>
        <end position="72"/>
    </location>
</feature>
<dbReference type="Pfam" id="PF00474">
    <property type="entry name" value="SSF"/>
    <property type="match status" value="1"/>
</dbReference>
<comment type="catalytic activity">
    <reaction evidence="12">
        <text>L-proline(in) + Na(+)(in) = L-proline(out) + Na(+)(out)</text>
        <dbReference type="Rhea" id="RHEA:28967"/>
        <dbReference type="ChEBI" id="CHEBI:29101"/>
        <dbReference type="ChEBI" id="CHEBI:60039"/>
    </reaction>
</comment>
<gene>
    <name evidence="15" type="ORF">AAG747_05090</name>
</gene>
<evidence type="ECO:0000313" key="15">
    <source>
        <dbReference type="EMBL" id="MEN7547271.1"/>
    </source>
</evidence>
<feature type="transmembrane region" description="Helical" evidence="14">
    <location>
        <begin position="120"/>
        <end position="144"/>
    </location>
</feature>
<evidence type="ECO:0000256" key="6">
    <source>
        <dbReference type="ARBA" id="ARBA00022847"/>
    </source>
</evidence>
<dbReference type="EMBL" id="JBDKWZ010000002">
    <property type="protein sequence ID" value="MEN7547271.1"/>
    <property type="molecule type" value="Genomic_DNA"/>
</dbReference>
<feature type="transmembrane region" description="Helical" evidence="14">
    <location>
        <begin position="365"/>
        <end position="389"/>
    </location>
</feature>
<accession>A0AAW9S8P3</accession>
<evidence type="ECO:0000256" key="4">
    <source>
        <dbReference type="ARBA" id="ARBA00022475"/>
    </source>
</evidence>
<evidence type="ECO:0000256" key="5">
    <source>
        <dbReference type="ARBA" id="ARBA00022692"/>
    </source>
</evidence>
<feature type="transmembrane region" description="Helical" evidence="14">
    <location>
        <begin position="489"/>
        <end position="509"/>
    </location>
</feature>
<evidence type="ECO:0000256" key="9">
    <source>
        <dbReference type="ARBA" id="ARBA00023065"/>
    </source>
</evidence>
<name>A0AAW9S8P3_9BACT</name>
<feature type="transmembrane region" description="Helical" evidence="14">
    <location>
        <begin position="465"/>
        <end position="483"/>
    </location>
</feature>
<evidence type="ECO:0000256" key="1">
    <source>
        <dbReference type="ARBA" id="ARBA00004651"/>
    </source>
</evidence>
<feature type="transmembrane region" description="Helical" evidence="14">
    <location>
        <begin position="164"/>
        <end position="187"/>
    </location>
</feature>
<dbReference type="GO" id="GO:0005886">
    <property type="term" value="C:plasma membrane"/>
    <property type="evidence" value="ECO:0007669"/>
    <property type="project" value="UniProtKB-SubCell"/>
</dbReference>
<dbReference type="GO" id="GO:0015824">
    <property type="term" value="P:proline transport"/>
    <property type="evidence" value="ECO:0007669"/>
    <property type="project" value="TreeGrafter"/>
</dbReference>